<proteinExistence type="predicted"/>
<sequence>MHKKKKPPFPSYWRAKIHFATQST</sequence>
<reference evidence="1" key="2">
    <citation type="journal article" date="2015" name="Fish Shellfish Immunol.">
        <title>Early steps in the European eel (Anguilla anguilla)-Vibrio vulnificus interaction in the gills: Role of the RtxA13 toxin.</title>
        <authorList>
            <person name="Callol A."/>
            <person name="Pajuelo D."/>
            <person name="Ebbesson L."/>
            <person name="Teles M."/>
            <person name="MacKenzie S."/>
            <person name="Amaro C."/>
        </authorList>
    </citation>
    <scope>NUCLEOTIDE SEQUENCE</scope>
</reference>
<reference evidence="1" key="1">
    <citation type="submission" date="2014-11" db="EMBL/GenBank/DDBJ databases">
        <authorList>
            <person name="Amaro Gonzalez C."/>
        </authorList>
    </citation>
    <scope>NUCLEOTIDE SEQUENCE</scope>
</reference>
<dbReference type="EMBL" id="GBXM01021658">
    <property type="protein sequence ID" value="JAH86919.1"/>
    <property type="molecule type" value="Transcribed_RNA"/>
</dbReference>
<dbReference type="AlphaFoldDB" id="A0A0E9W958"/>
<organism evidence="1">
    <name type="scientific">Anguilla anguilla</name>
    <name type="common">European freshwater eel</name>
    <name type="synonym">Muraena anguilla</name>
    <dbReference type="NCBI Taxonomy" id="7936"/>
    <lineage>
        <taxon>Eukaryota</taxon>
        <taxon>Metazoa</taxon>
        <taxon>Chordata</taxon>
        <taxon>Craniata</taxon>
        <taxon>Vertebrata</taxon>
        <taxon>Euteleostomi</taxon>
        <taxon>Actinopterygii</taxon>
        <taxon>Neopterygii</taxon>
        <taxon>Teleostei</taxon>
        <taxon>Anguilliformes</taxon>
        <taxon>Anguillidae</taxon>
        <taxon>Anguilla</taxon>
    </lineage>
</organism>
<evidence type="ECO:0000313" key="1">
    <source>
        <dbReference type="EMBL" id="JAH86919.1"/>
    </source>
</evidence>
<accession>A0A0E9W958</accession>
<protein>
    <submittedName>
        <fullName evidence="1">Uncharacterized protein</fullName>
    </submittedName>
</protein>
<name>A0A0E9W958_ANGAN</name>